<evidence type="ECO:0000259" key="9">
    <source>
        <dbReference type="PROSITE" id="PS50011"/>
    </source>
</evidence>
<dbReference type="InterPro" id="IPR000719">
    <property type="entry name" value="Prot_kinase_dom"/>
</dbReference>
<dbReference type="Proteomes" id="UP000663929">
    <property type="component" value="Chromosome"/>
</dbReference>
<dbReference type="GO" id="GO:0004674">
    <property type="term" value="F:protein serine/threonine kinase activity"/>
    <property type="evidence" value="ECO:0007669"/>
    <property type="project" value="TreeGrafter"/>
</dbReference>
<dbReference type="SMART" id="SM00220">
    <property type="entry name" value="S_TKc"/>
    <property type="match status" value="1"/>
</dbReference>
<evidence type="ECO:0000256" key="7">
    <source>
        <dbReference type="SAM" id="MobiDB-lite"/>
    </source>
</evidence>
<dbReference type="PROSITE" id="PS50005">
    <property type="entry name" value="TPR"/>
    <property type="match status" value="1"/>
</dbReference>
<accession>A0A8A4TP13</accession>
<keyword evidence="11" id="KW-1185">Reference proteome</keyword>
<keyword evidence="4 6" id="KW-0067">ATP-binding</keyword>
<evidence type="ECO:0000313" key="10">
    <source>
        <dbReference type="EMBL" id="QTD51706.1"/>
    </source>
</evidence>
<protein>
    <submittedName>
        <fullName evidence="10">Tetratricopeptide repeat protein</fullName>
    </submittedName>
</protein>
<dbReference type="AlphaFoldDB" id="A0A8A4TP13"/>
<dbReference type="PROSITE" id="PS00108">
    <property type="entry name" value="PROTEIN_KINASE_ST"/>
    <property type="match status" value="1"/>
</dbReference>
<evidence type="ECO:0000256" key="2">
    <source>
        <dbReference type="ARBA" id="ARBA00022741"/>
    </source>
</evidence>
<dbReference type="PROSITE" id="PS00107">
    <property type="entry name" value="PROTEIN_KINASE_ATP"/>
    <property type="match status" value="1"/>
</dbReference>
<gene>
    <name evidence="10" type="ORF">J3U87_04480</name>
</gene>
<keyword evidence="2 6" id="KW-0547">Nucleotide-binding</keyword>
<dbReference type="PANTHER" id="PTHR43289:SF6">
    <property type="entry name" value="SERINE_THREONINE-PROTEIN KINASE NEKL-3"/>
    <property type="match status" value="1"/>
</dbReference>
<dbReference type="InterPro" id="IPR011990">
    <property type="entry name" value="TPR-like_helical_dom_sf"/>
</dbReference>
<dbReference type="SUPFAM" id="SSF56112">
    <property type="entry name" value="Protein kinase-like (PK-like)"/>
    <property type="match status" value="1"/>
</dbReference>
<dbReference type="KEGG" id="scor:J3U87_04480"/>
<keyword evidence="5" id="KW-0802">TPR repeat</keyword>
<proteinExistence type="predicted"/>
<dbReference type="Pfam" id="PF00069">
    <property type="entry name" value="Pkinase"/>
    <property type="match status" value="1"/>
</dbReference>
<dbReference type="PROSITE" id="PS50011">
    <property type="entry name" value="PROTEIN_KINASE_DOM"/>
    <property type="match status" value="1"/>
</dbReference>
<dbReference type="CDD" id="cd14014">
    <property type="entry name" value="STKc_PknB_like"/>
    <property type="match status" value="1"/>
</dbReference>
<dbReference type="InterPro" id="IPR017441">
    <property type="entry name" value="Protein_kinase_ATP_BS"/>
</dbReference>
<dbReference type="InterPro" id="IPR008271">
    <property type="entry name" value="Ser/Thr_kinase_AS"/>
</dbReference>
<keyword evidence="8" id="KW-1133">Transmembrane helix</keyword>
<keyword evidence="1" id="KW-0808">Transferase</keyword>
<evidence type="ECO:0000256" key="6">
    <source>
        <dbReference type="PROSITE-ProRule" id="PRU10141"/>
    </source>
</evidence>
<dbReference type="InterPro" id="IPR019734">
    <property type="entry name" value="TPR_rpt"/>
</dbReference>
<dbReference type="Gene3D" id="1.25.40.10">
    <property type="entry name" value="Tetratricopeptide repeat domain"/>
    <property type="match status" value="3"/>
</dbReference>
<evidence type="ECO:0000256" key="8">
    <source>
        <dbReference type="SAM" id="Phobius"/>
    </source>
</evidence>
<feature type="binding site" evidence="6">
    <location>
        <position position="105"/>
    </location>
    <ligand>
        <name>ATP</name>
        <dbReference type="ChEBI" id="CHEBI:30616"/>
    </ligand>
</feature>
<evidence type="ECO:0000313" key="11">
    <source>
        <dbReference type="Proteomes" id="UP000663929"/>
    </source>
</evidence>
<dbReference type="Gene3D" id="3.30.200.20">
    <property type="entry name" value="Phosphorylase Kinase, domain 1"/>
    <property type="match status" value="1"/>
</dbReference>
<dbReference type="Gene3D" id="1.10.510.10">
    <property type="entry name" value="Transferase(Phosphotransferase) domain 1"/>
    <property type="match status" value="1"/>
</dbReference>
<evidence type="ECO:0000256" key="5">
    <source>
        <dbReference type="PROSITE-ProRule" id="PRU00339"/>
    </source>
</evidence>
<feature type="domain" description="Protein kinase" evidence="9">
    <location>
        <begin position="75"/>
        <end position="372"/>
    </location>
</feature>
<feature type="compositionally biased region" description="Basic and acidic residues" evidence="7">
    <location>
        <begin position="922"/>
        <end position="934"/>
    </location>
</feature>
<dbReference type="PANTHER" id="PTHR43289">
    <property type="entry name" value="MITOGEN-ACTIVATED PROTEIN KINASE KINASE KINASE 20-RELATED"/>
    <property type="match status" value="1"/>
</dbReference>
<dbReference type="SMART" id="SM00028">
    <property type="entry name" value="TPR"/>
    <property type="match status" value="6"/>
</dbReference>
<dbReference type="InterPro" id="IPR011009">
    <property type="entry name" value="Kinase-like_dom_sf"/>
</dbReference>
<name>A0A8A4TP13_SULCO</name>
<feature type="repeat" description="TPR" evidence="5">
    <location>
        <begin position="695"/>
        <end position="728"/>
    </location>
</feature>
<keyword evidence="8" id="KW-0472">Membrane</keyword>
<keyword evidence="8" id="KW-0812">Transmembrane</keyword>
<feature type="region of interest" description="Disordered" evidence="7">
    <location>
        <begin position="922"/>
        <end position="942"/>
    </location>
</feature>
<dbReference type="RefSeq" id="WP_237381832.1">
    <property type="nucleotide sequence ID" value="NZ_CP071793.1"/>
</dbReference>
<evidence type="ECO:0000256" key="4">
    <source>
        <dbReference type="ARBA" id="ARBA00022840"/>
    </source>
</evidence>
<feature type="transmembrane region" description="Helical" evidence="8">
    <location>
        <begin position="397"/>
        <end position="417"/>
    </location>
</feature>
<organism evidence="10 11">
    <name type="scientific">Sulfidibacter corallicola</name>
    <dbReference type="NCBI Taxonomy" id="2818388"/>
    <lineage>
        <taxon>Bacteria</taxon>
        <taxon>Pseudomonadati</taxon>
        <taxon>Acidobacteriota</taxon>
        <taxon>Holophagae</taxon>
        <taxon>Acanthopleuribacterales</taxon>
        <taxon>Acanthopleuribacteraceae</taxon>
        <taxon>Sulfidibacter</taxon>
    </lineage>
</organism>
<keyword evidence="3" id="KW-0418">Kinase</keyword>
<evidence type="ECO:0000256" key="1">
    <source>
        <dbReference type="ARBA" id="ARBA00022679"/>
    </source>
</evidence>
<reference evidence="10" key="1">
    <citation type="submission" date="2021-03" db="EMBL/GenBank/DDBJ databases">
        <title>Acanthopleuribacteraceae sp. M133.</title>
        <authorList>
            <person name="Wang G."/>
        </authorList>
    </citation>
    <scope>NUCLEOTIDE SEQUENCE</scope>
    <source>
        <strain evidence="10">M133</strain>
    </source>
</reference>
<evidence type="ECO:0000256" key="3">
    <source>
        <dbReference type="ARBA" id="ARBA00022777"/>
    </source>
</evidence>
<sequence>MNQERWQKIEAIWIKARECEDAAQREAFLEQACKDDSDLRREVDSLLSAGARESEYLGPGLFTPEVGVGSVLGPYRIIRELGKGGMGVVLLAEQQRPVARKVALKVMSQFATGTEARQRFMVERNILARLTHPWIARLFDSGTTSRGAPYLVMEYVEGEAITTFCDRRRLDLNERVRLLIKVAKAIAGAHQRGVIHRDIKPSNILVHEEHEQFLPKVIDFGIALPMDRDTRLTDTGSAPGTPRYMSPEQAGLRDAQGRAMEPDVRTDIYNLGLLLYELLLGVYPIPETERMDALGLRAAVIEGRLERADLRWQRLPAQTRQELADSRHMSSLAIYRQLKQDLCWILLKALALQPDDRYQTAHELARELERYLEGFPVEAGPPSRLYHWRKSILRHRWWYAAGLTFVLTVCGFWITLFQQQRETRHQRDVAERQRNNTRLVLDFVIDMFQSGDPEQMGRETAMNLEEMLLRATKGLDAGRFEREPLIRAELLETVGSIYANLAMYDQSGDLYRRSYDLRRQHQGADHPQTLIALRGQIAARQYHLDAKEVIAEYQKLITQFADGPSDELAETLISYGNYLVFNGLPDQAKPILERAESLLSEENPEHLTLRADLAHIFCGIHFAELDFDRAEEKVRESLALYHQQSSPNPTAIAVVYSSLAVIKQLKGELDEAADLHHRARDLIRDFQGTKSSSYLQIGVNLGQLYMDQANFESAEHHYREVLSLLADMQAGATLVHGETWMFLGASLRAQGRLKEAEDACRRGLLILGQLMPANDPNLAWYSLNLANVMLAQDRFEEARPLLDDAIAALTRHHGADHHRTLQAVQVRLRCLIGLQRYQAAIDEGSRTLALVRNLPDNALNLEPLILGAIGRAQLLDGRLKEAEPMLLKALTHTEGSAELGGIFRKSMLLALEDLYRRRDQKGREAHYRDLRLSAESDPPTPE</sequence>
<dbReference type="GO" id="GO:0005524">
    <property type="term" value="F:ATP binding"/>
    <property type="evidence" value="ECO:0007669"/>
    <property type="project" value="UniProtKB-UniRule"/>
</dbReference>
<dbReference type="Pfam" id="PF13424">
    <property type="entry name" value="TPR_12"/>
    <property type="match status" value="2"/>
</dbReference>
<dbReference type="SUPFAM" id="SSF48452">
    <property type="entry name" value="TPR-like"/>
    <property type="match status" value="2"/>
</dbReference>
<dbReference type="EMBL" id="CP071793">
    <property type="protein sequence ID" value="QTD51706.1"/>
    <property type="molecule type" value="Genomic_DNA"/>
</dbReference>
<feature type="region of interest" description="Disordered" evidence="7">
    <location>
        <begin position="235"/>
        <end position="257"/>
    </location>
</feature>